<accession>A0A239PBS7</accession>
<feature type="region of interest" description="Disordered" evidence="1">
    <location>
        <begin position="67"/>
        <end position="86"/>
    </location>
</feature>
<organism evidence="2 3">
    <name type="scientific">Streptosporangium subroseum</name>
    <dbReference type="NCBI Taxonomy" id="106412"/>
    <lineage>
        <taxon>Bacteria</taxon>
        <taxon>Bacillati</taxon>
        <taxon>Actinomycetota</taxon>
        <taxon>Actinomycetes</taxon>
        <taxon>Streptosporangiales</taxon>
        <taxon>Streptosporangiaceae</taxon>
        <taxon>Streptosporangium</taxon>
    </lineage>
</organism>
<dbReference type="AlphaFoldDB" id="A0A239PBS7"/>
<evidence type="ECO:0000256" key="1">
    <source>
        <dbReference type="SAM" id="MobiDB-lite"/>
    </source>
</evidence>
<gene>
    <name evidence="2" type="ORF">SAMN05216276_11174</name>
</gene>
<evidence type="ECO:0000313" key="2">
    <source>
        <dbReference type="EMBL" id="SNT64363.1"/>
    </source>
</evidence>
<sequence>MMFSAGTVDPALIAPAERVLATVPEVAGVDLARMRRVGHLLRAEVSIRAADHLAFAGAHEVSGKAFGAKGRRTNGLGRQGTHSRGQTLHDAPLQNIVIPVKGNGSLISAPVLTEIRSGISGYFVSLLGDGRILP</sequence>
<reference evidence="2 3" key="1">
    <citation type="submission" date="2017-06" db="EMBL/GenBank/DDBJ databases">
        <authorList>
            <person name="Kim H.J."/>
            <person name="Triplett B.A."/>
        </authorList>
    </citation>
    <scope>NUCLEOTIDE SEQUENCE [LARGE SCALE GENOMIC DNA]</scope>
    <source>
        <strain evidence="2 3">CGMCC 4.2132</strain>
    </source>
</reference>
<evidence type="ECO:0000313" key="3">
    <source>
        <dbReference type="Proteomes" id="UP000198282"/>
    </source>
</evidence>
<keyword evidence="3" id="KW-1185">Reference proteome</keyword>
<proteinExistence type="predicted"/>
<dbReference type="EMBL" id="FZOD01000117">
    <property type="protein sequence ID" value="SNT64363.1"/>
    <property type="molecule type" value="Genomic_DNA"/>
</dbReference>
<dbReference type="Proteomes" id="UP000198282">
    <property type="component" value="Unassembled WGS sequence"/>
</dbReference>
<name>A0A239PBS7_9ACTN</name>
<dbReference type="Gene3D" id="3.30.70.1350">
    <property type="entry name" value="Cation efflux protein, cytoplasmic domain"/>
    <property type="match status" value="1"/>
</dbReference>
<dbReference type="RefSeq" id="WP_089213793.1">
    <property type="nucleotide sequence ID" value="NZ_FZOD01000117.1"/>
</dbReference>
<protein>
    <submittedName>
        <fullName evidence="2">Uncharacterized protein</fullName>
    </submittedName>
</protein>
<dbReference type="InterPro" id="IPR036837">
    <property type="entry name" value="Cation_efflux_CTD_sf"/>
</dbReference>